<evidence type="ECO:0000256" key="1">
    <source>
        <dbReference type="ARBA" id="ARBA00004123"/>
    </source>
</evidence>
<reference evidence="6 7" key="1">
    <citation type="submission" date="2019-04" db="EMBL/GenBank/DDBJ databases">
        <title>An improved genome assembly and genetic linkage map for asparagus bean, Vigna unguiculata ssp. sesquipedialis.</title>
        <authorList>
            <person name="Xia Q."/>
            <person name="Zhang R."/>
            <person name="Dong Y."/>
        </authorList>
    </citation>
    <scope>NUCLEOTIDE SEQUENCE [LARGE SCALE GENOMIC DNA]</scope>
    <source>
        <tissue evidence="6">Leaf</tissue>
    </source>
</reference>
<dbReference type="InterPro" id="IPR001005">
    <property type="entry name" value="SANT/Myb"/>
</dbReference>
<feature type="domain" description="Myb-like" evidence="4">
    <location>
        <begin position="180"/>
        <end position="235"/>
    </location>
</feature>
<evidence type="ECO:0000256" key="3">
    <source>
        <dbReference type="SAM" id="MobiDB-lite"/>
    </source>
</evidence>
<comment type="subcellular location">
    <subcellularLocation>
        <location evidence="1">Nucleus</location>
    </subcellularLocation>
</comment>
<feature type="domain" description="HTH myb-type" evidence="5">
    <location>
        <begin position="180"/>
        <end position="239"/>
    </location>
</feature>
<dbReference type="PROSITE" id="PS50090">
    <property type="entry name" value="MYB_LIKE"/>
    <property type="match status" value="1"/>
</dbReference>
<dbReference type="InterPro" id="IPR017930">
    <property type="entry name" value="Myb_dom"/>
</dbReference>
<dbReference type="SMART" id="SM00717">
    <property type="entry name" value="SANT"/>
    <property type="match status" value="2"/>
</dbReference>
<protein>
    <submittedName>
        <fullName evidence="6">Uncharacterized protein</fullName>
    </submittedName>
</protein>
<dbReference type="EMBL" id="CP039345">
    <property type="protein sequence ID" value="QCD76420.1"/>
    <property type="molecule type" value="Genomic_DNA"/>
</dbReference>
<dbReference type="GO" id="GO:0005634">
    <property type="term" value="C:nucleus"/>
    <property type="evidence" value="ECO:0007669"/>
    <property type="project" value="UniProtKB-SubCell"/>
</dbReference>
<dbReference type="InterPro" id="IPR031105">
    <property type="entry name" value="TRP_plant"/>
</dbReference>
<dbReference type="Proteomes" id="UP000501690">
    <property type="component" value="Linkage Group LG1"/>
</dbReference>
<organism evidence="6 7">
    <name type="scientific">Vigna unguiculata</name>
    <name type="common">Cowpea</name>
    <dbReference type="NCBI Taxonomy" id="3917"/>
    <lineage>
        <taxon>Eukaryota</taxon>
        <taxon>Viridiplantae</taxon>
        <taxon>Streptophyta</taxon>
        <taxon>Embryophyta</taxon>
        <taxon>Tracheophyta</taxon>
        <taxon>Spermatophyta</taxon>
        <taxon>Magnoliopsida</taxon>
        <taxon>eudicotyledons</taxon>
        <taxon>Gunneridae</taxon>
        <taxon>Pentapetalae</taxon>
        <taxon>rosids</taxon>
        <taxon>fabids</taxon>
        <taxon>Fabales</taxon>
        <taxon>Fabaceae</taxon>
        <taxon>Papilionoideae</taxon>
        <taxon>50 kb inversion clade</taxon>
        <taxon>NPAAA clade</taxon>
        <taxon>indigoferoid/millettioid clade</taxon>
        <taxon>Phaseoleae</taxon>
        <taxon>Vigna</taxon>
    </lineage>
</organism>
<accession>A0A4D6KIX4</accession>
<dbReference type="PANTHER" id="PTHR21717:SF70">
    <property type="entry name" value="TELOMERE REPEAT-BINDING PROTEIN 2-RELATED"/>
    <property type="match status" value="1"/>
</dbReference>
<dbReference type="Gene3D" id="1.10.246.220">
    <property type="match status" value="2"/>
</dbReference>
<dbReference type="GO" id="GO:0042162">
    <property type="term" value="F:telomeric DNA binding"/>
    <property type="evidence" value="ECO:0007669"/>
    <property type="project" value="UniProtKB-ARBA"/>
</dbReference>
<dbReference type="SUPFAM" id="SSF46689">
    <property type="entry name" value="Homeodomain-like"/>
    <property type="match status" value="2"/>
</dbReference>
<dbReference type="InterPro" id="IPR009057">
    <property type="entry name" value="Homeodomain-like_sf"/>
</dbReference>
<sequence>MDVQTFQLHGYTIIDNSKRSESDRNSKQSLYCGTMEPYATTLVHLIEKLSTERSASSSSSLRRTKGSFSMAELEELVYAVEYFGTRRWFEVKGKAFKDANHLSHINLKDKWETLVHTATIPPQQRRGDPVPQMLLDKVLVADAFWSQHRVKLHGRHQVRSVLVPIPSTQKQEGPSNQKTRQRRTRRPFSVAEAEALVHTIELVGIGRWQEVKRRAFSDADHRTPVDLKDKWNTLVHTARIPPERRRGEPIPQELLDRVLIVHTLG</sequence>
<feature type="region of interest" description="Disordered" evidence="3">
    <location>
        <begin position="164"/>
        <end position="187"/>
    </location>
</feature>
<evidence type="ECO:0000313" key="7">
    <source>
        <dbReference type="Proteomes" id="UP000501690"/>
    </source>
</evidence>
<evidence type="ECO:0000259" key="4">
    <source>
        <dbReference type="PROSITE" id="PS50090"/>
    </source>
</evidence>
<keyword evidence="2" id="KW-0539">Nucleus</keyword>
<evidence type="ECO:0000256" key="2">
    <source>
        <dbReference type="ARBA" id="ARBA00023242"/>
    </source>
</evidence>
<dbReference type="PROSITE" id="PS51294">
    <property type="entry name" value="HTH_MYB"/>
    <property type="match status" value="1"/>
</dbReference>
<gene>
    <name evidence="6" type="ORF">DEO72_LG1g39</name>
</gene>
<dbReference type="CDD" id="cd11660">
    <property type="entry name" value="SANT_TRF"/>
    <property type="match status" value="2"/>
</dbReference>
<dbReference type="PANTHER" id="PTHR21717">
    <property type="entry name" value="TELOMERIC REPEAT BINDING PROTEIN"/>
    <property type="match status" value="1"/>
</dbReference>
<dbReference type="AlphaFoldDB" id="A0A4D6KIX4"/>
<name>A0A4D6KIX4_VIGUN</name>
<keyword evidence="7" id="KW-1185">Reference proteome</keyword>
<feature type="compositionally biased region" description="Polar residues" evidence="3">
    <location>
        <begin position="166"/>
        <end position="178"/>
    </location>
</feature>
<evidence type="ECO:0000259" key="5">
    <source>
        <dbReference type="PROSITE" id="PS51294"/>
    </source>
</evidence>
<evidence type="ECO:0000313" key="6">
    <source>
        <dbReference type="EMBL" id="QCD76420.1"/>
    </source>
</evidence>
<proteinExistence type="predicted"/>